<feature type="compositionally biased region" description="Low complexity" evidence="1">
    <location>
        <begin position="28"/>
        <end position="88"/>
    </location>
</feature>
<feature type="chain" id="PRO_5038881413" description="Lipoprotein" evidence="2">
    <location>
        <begin position="26"/>
        <end position="198"/>
    </location>
</feature>
<dbReference type="AlphaFoldDB" id="A0A2Y8ZUQ6"/>
<keyword evidence="2" id="KW-0732">Signal</keyword>
<organism evidence="3 4">
    <name type="scientific">Branchiibius hedensis</name>
    <dbReference type="NCBI Taxonomy" id="672460"/>
    <lineage>
        <taxon>Bacteria</taxon>
        <taxon>Bacillati</taxon>
        <taxon>Actinomycetota</taxon>
        <taxon>Actinomycetes</taxon>
        <taxon>Micrococcales</taxon>
        <taxon>Dermacoccaceae</taxon>
        <taxon>Branchiibius</taxon>
    </lineage>
</organism>
<evidence type="ECO:0000256" key="2">
    <source>
        <dbReference type="SAM" id="SignalP"/>
    </source>
</evidence>
<dbReference type="EMBL" id="UESZ01000001">
    <property type="protein sequence ID" value="SSA35665.1"/>
    <property type="molecule type" value="Genomic_DNA"/>
</dbReference>
<name>A0A2Y8ZUQ6_9MICO</name>
<dbReference type="RefSeq" id="WP_109687093.1">
    <property type="nucleotide sequence ID" value="NZ_QGDN01000001.1"/>
</dbReference>
<evidence type="ECO:0000313" key="3">
    <source>
        <dbReference type="EMBL" id="SSA35665.1"/>
    </source>
</evidence>
<feature type="signal peptide" evidence="2">
    <location>
        <begin position="1"/>
        <end position="25"/>
    </location>
</feature>
<gene>
    <name evidence="3" type="ORF">SAMN04489750_3032</name>
</gene>
<accession>A0A2Y8ZUQ6</accession>
<evidence type="ECO:0000313" key="4">
    <source>
        <dbReference type="Proteomes" id="UP000250028"/>
    </source>
</evidence>
<reference evidence="4" key="1">
    <citation type="submission" date="2016-10" db="EMBL/GenBank/DDBJ databases">
        <authorList>
            <person name="Varghese N."/>
            <person name="Submissions S."/>
        </authorList>
    </citation>
    <scope>NUCLEOTIDE SEQUENCE [LARGE SCALE GENOMIC DNA]</scope>
    <source>
        <strain evidence="4">DSM 22951</strain>
    </source>
</reference>
<evidence type="ECO:0000256" key="1">
    <source>
        <dbReference type="SAM" id="MobiDB-lite"/>
    </source>
</evidence>
<sequence>MSSSARTVRFPAFVAAAAVSGLALAACSGGSDNASTAAPTTSSPTSTTALESTTSTPSATTTSTPPPTSTTTATSPSTTPKPTATTSTTPPPSTAFINACVTANSKLNTVVSQWNAAVSSGNNSKLDAAAKNFTTTATQLLALRQGAGDRQFSLKVQDIASELGSMATARKNNKTVTTTDFNAKVTALRTYCQSRLKA</sequence>
<evidence type="ECO:0008006" key="5">
    <source>
        <dbReference type="Google" id="ProtNLM"/>
    </source>
</evidence>
<protein>
    <recommendedName>
        <fullName evidence="5">Lipoprotein</fullName>
    </recommendedName>
</protein>
<feature type="region of interest" description="Disordered" evidence="1">
    <location>
        <begin position="28"/>
        <end position="92"/>
    </location>
</feature>
<keyword evidence="4" id="KW-1185">Reference proteome</keyword>
<dbReference type="Proteomes" id="UP000250028">
    <property type="component" value="Unassembled WGS sequence"/>
</dbReference>
<proteinExistence type="predicted"/>
<dbReference type="PROSITE" id="PS51257">
    <property type="entry name" value="PROKAR_LIPOPROTEIN"/>
    <property type="match status" value="1"/>
</dbReference>